<sequence length="68" mass="7853">MSIEWVASRIKELRAKTGLSQEKFAFKIHMDRSYFASVETGNRNVSLLNLIKIINGLNVSFEDFFRGK</sequence>
<dbReference type="SUPFAM" id="SSF47413">
    <property type="entry name" value="lambda repressor-like DNA-binding domains"/>
    <property type="match status" value="1"/>
</dbReference>
<keyword evidence="3" id="KW-0804">Transcription</keyword>
<dbReference type="Proteomes" id="UP000430466">
    <property type="component" value="Unassembled WGS sequence"/>
</dbReference>
<protein>
    <submittedName>
        <fullName evidence="5">Helix-turn-helix domain-containing protein</fullName>
    </submittedName>
</protein>
<dbReference type="GO" id="GO:0003677">
    <property type="term" value="F:DNA binding"/>
    <property type="evidence" value="ECO:0007669"/>
    <property type="project" value="UniProtKB-KW"/>
</dbReference>
<accession>A0A6A7K2W2</accession>
<dbReference type="SMART" id="SM00530">
    <property type="entry name" value="HTH_XRE"/>
    <property type="match status" value="1"/>
</dbReference>
<organism evidence="5 6">
    <name type="scientific">Lactobacillus helveticus</name>
    <name type="common">Lactobacillus suntoryeus</name>
    <dbReference type="NCBI Taxonomy" id="1587"/>
    <lineage>
        <taxon>Bacteria</taxon>
        <taxon>Bacillati</taxon>
        <taxon>Bacillota</taxon>
        <taxon>Bacilli</taxon>
        <taxon>Lactobacillales</taxon>
        <taxon>Lactobacillaceae</taxon>
        <taxon>Lactobacillus</taxon>
    </lineage>
</organism>
<name>A0A6A7K2W2_LACHE</name>
<keyword evidence="2" id="KW-0238">DNA-binding</keyword>
<dbReference type="AlphaFoldDB" id="A0A6A7K2W2"/>
<dbReference type="CDD" id="cd00093">
    <property type="entry name" value="HTH_XRE"/>
    <property type="match status" value="1"/>
</dbReference>
<proteinExistence type="predicted"/>
<dbReference type="Gene3D" id="1.10.260.40">
    <property type="entry name" value="lambda repressor-like DNA-binding domains"/>
    <property type="match status" value="1"/>
</dbReference>
<evidence type="ECO:0000313" key="5">
    <source>
        <dbReference type="EMBL" id="MPW14909.1"/>
    </source>
</evidence>
<evidence type="ECO:0000313" key="6">
    <source>
        <dbReference type="Proteomes" id="UP000430466"/>
    </source>
</evidence>
<dbReference type="GO" id="GO:0003700">
    <property type="term" value="F:DNA-binding transcription factor activity"/>
    <property type="evidence" value="ECO:0007669"/>
    <property type="project" value="TreeGrafter"/>
</dbReference>
<evidence type="ECO:0000256" key="2">
    <source>
        <dbReference type="ARBA" id="ARBA00023125"/>
    </source>
</evidence>
<dbReference type="InterPro" id="IPR010982">
    <property type="entry name" value="Lambda_DNA-bd_dom_sf"/>
</dbReference>
<dbReference type="EMBL" id="WHOE01000103">
    <property type="protein sequence ID" value="MPW14909.1"/>
    <property type="molecule type" value="Genomic_DNA"/>
</dbReference>
<dbReference type="InterPro" id="IPR050807">
    <property type="entry name" value="TransReg_Diox_bact_type"/>
</dbReference>
<dbReference type="GO" id="GO:0005829">
    <property type="term" value="C:cytosol"/>
    <property type="evidence" value="ECO:0007669"/>
    <property type="project" value="TreeGrafter"/>
</dbReference>
<dbReference type="PROSITE" id="PS50943">
    <property type="entry name" value="HTH_CROC1"/>
    <property type="match status" value="1"/>
</dbReference>
<comment type="caution">
    <text evidence="5">The sequence shown here is derived from an EMBL/GenBank/DDBJ whole genome shotgun (WGS) entry which is preliminary data.</text>
</comment>
<evidence type="ECO:0000259" key="4">
    <source>
        <dbReference type="PROSITE" id="PS50943"/>
    </source>
</evidence>
<dbReference type="PANTHER" id="PTHR46797">
    <property type="entry name" value="HTH-TYPE TRANSCRIPTIONAL REGULATOR"/>
    <property type="match status" value="1"/>
</dbReference>
<dbReference type="Pfam" id="PF01381">
    <property type="entry name" value="HTH_3"/>
    <property type="match status" value="1"/>
</dbReference>
<dbReference type="PANTHER" id="PTHR46797:SF23">
    <property type="entry name" value="HTH-TYPE TRANSCRIPTIONAL REGULATOR SUTR"/>
    <property type="match status" value="1"/>
</dbReference>
<dbReference type="InterPro" id="IPR001387">
    <property type="entry name" value="Cro/C1-type_HTH"/>
</dbReference>
<feature type="domain" description="HTH cro/C1-type" evidence="4">
    <location>
        <begin position="10"/>
        <end position="64"/>
    </location>
</feature>
<reference evidence="5 6" key="1">
    <citation type="submission" date="2019-10" db="EMBL/GenBank/DDBJ databases">
        <title>Draft genome sequences of Lactobacillus strains.</title>
        <authorList>
            <person name="Cho G.-S."/>
            <person name="Fagbemigun O."/>
            <person name="Brinks E."/>
            <person name="Franz C.M.A.P."/>
        </authorList>
    </citation>
    <scope>NUCLEOTIDE SEQUENCE [LARGE SCALE GENOMIC DNA]</scope>
    <source>
        <strain evidence="5 6">313</strain>
    </source>
</reference>
<keyword evidence="1" id="KW-0805">Transcription regulation</keyword>
<dbReference type="RefSeq" id="WP_152724331.1">
    <property type="nucleotide sequence ID" value="NZ_WHOE01000103.1"/>
</dbReference>
<evidence type="ECO:0000256" key="3">
    <source>
        <dbReference type="ARBA" id="ARBA00023163"/>
    </source>
</evidence>
<gene>
    <name evidence="5" type="ORF">GDZ32_08700</name>
</gene>
<evidence type="ECO:0000256" key="1">
    <source>
        <dbReference type="ARBA" id="ARBA00023015"/>
    </source>
</evidence>